<dbReference type="Pfam" id="PF07690">
    <property type="entry name" value="MFS_1"/>
    <property type="match status" value="1"/>
</dbReference>
<feature type="transmembrane region" description="Helical" evidence="8">
    <location>
        <begin position="254"/>
        <end position="278"/>
    </location>
</feature>
<dbReference type="PANTHER" id="PTHR11360:SF224">
    <property type="entry name" value="MAJOR FACILITATOR SUPERFAMILY (MFS) PROFILE DOMAIN-CONTAINING PROTEIN-RELATED"/>
    <property type="match status" value="1"/>
</dbReference>
<evidence type="ECO:0000256" key="7">
    <source>
        <dbReference type="SAM" id="MobiDB-lite"/>
    </source>
</evidence>
<feature type="transmembrane region" description="Helical" evidence="8">
    <location>
        <begin position="290"/>
        <end position="311"/>
    </location>
</feature>
<comment type="subcellular location">
    <subcellularLocation>
        <location evidence="1">Membrane</location>
        <topology evidence="1">Multi-pass membrane protein</topology>
    </subcellularLocation>
</comment>
<feature type="transmembrane region" description="Helical" evidence="8">
    <location>
        <begin position="381"/>
        <end position="401"/>
    </location>
</feature>
<evidence type="ECO:0000256" key="4">
    <source>
        <dbReference type="ARBA" id="ARBA00022692"/>
    </source>
</evidence>
<feature type="transmembrane region" description="Helical" evidence="8">
    <location>
        <begin position="413"/>
        <end position="436"/>
    </location>
</feature>
<dbReference type="InterPro" id="IPR020846">
    <property type="entry name" value="MFS_dom"/>
</dbReference>
<gene>
    <name evidence="10" type="ORF">B0T24DRAFT_633124</name>
</gene>
<dbReference type="InterPro" id="IPR036259">
    <property type="entry name" value="MFS_trans_sf"/>
</dbReference>
<dbReference type="Proteomes" id="UP001287356">
    <property type="component" value="Unassembled WGS sequence"/>
</dbReference>
<evidence type="ECO:0000256" key="5">
    <source>
        <dbReference type="ARBA" id="ARBA00022989"/>
    </source>
</evidence>
<feature type="transmembrane region" description="Helical" evidence="8">
    <location>
        <begin position="178"/>
        <end position="198"/>
    </location>
</feature>
<proteinExistence type="inferred from homology"/>
<organism evidence="10 11">
    <name type="scientific">Lasiosphaeria ovina</name>
    <dbReference type="NCBI Taxonomy" id="92902"/>
    <lineage>
        <taxon>Eukaryota</taxon>
        <taxon>Fungi</taxon>
        <taxon>Dikarya</taxon>
        <taxon>Ascomycota</taxon>
        <taxon>Pezizomycotina</taxon>
        <taxon>Sordariomycetes</taxon>
        <taxon>Sordariomycetidae</taxon>
        <taxon>Sordariales</taxon>
        <taxon>Lasiosphaeriaceae</taxon>
        <taxon>Lasiosphaeria</taxon>
    </lineage>
</organism>
<comment type="caution">
    <text evidence="10">The sequence shown here is derived from an EMBL/GenBank/DDBJ whole genome shotgun (WGS) entry which is preliminary data.</text>
</comment>
<dbReference type="AlphaFoldDB" id="A0AAE0K5D8"/>
<evidence type="ECO:0000313" key="10">
    <source>
        <dbReference type="EMBL" id="KAK3369721.1"/>
    </source>
</evidence>
<evidence type="ECO:0000256" key="8">
    <source>
        <dbReference type="SAM" id="Phobius"/>
    </source>
</evidence>
<keyword evidence="5 8" id="KW-1133">Transmembrane helix</keyword>
<feature type="transmembrane region" description="Helical" evidence="8">
    <location>
        <begin position="318"/>
        <end position="339"/>
    </location>
</feature>
<keyword evidence="11" id="KW-1185">Reference proteome</keyword>
<evidence type="ECO:0000256" key="1">
    <source>
        <dbReference type="ARBA" id="ARBA00004141"/>
    </source>
</evidence>
<feature type="domain" description="Major facilitator superfamily (MFS) profile" evidence="9">
    <location>
        <begin position="254"/>
        <end position="445"/>
    </location>
</feature>
<keyword evidence="6 8" id="KW-0472">Membrane</keyword>
<comment type="similarity">
    <text evidence="2">Belongs to the major facilitator superfamily. Monocarboxylate porter (TC 2.A.1.13) family.</text>
</comment>
<accession>A0AAE0K5D8</accession>
<dbReference type="Gene3D" id="1.20.1250.20">
    <property type="entry name" value="MFS general substrate transporter like domains"/>
    <property type="match status" value="2"/>
</dbReference>
<feature type="transmembrane region" description="Helical" evidence="8">
    <location>
        <begin position="345"/>
        <end position="369"/>
    </location>
</feature>
<evidence type="ECO:0000256" key="6">
    <source>
        <dbReference type="ARBA" id="ARBA00023136"/>
    </source>
</evidence>
<keyword evidence="4 8" id="KW-0812">Transmembrane</keyword>
<keyword evidence="3" id="KW-0813">Transport</keyword>
<feature type="region of interest" description="Disordered" evidence="7">
    <location>
        <begin position="1"/>
        <end position="40"/>
    </location>
</feature>
<name>A0AAE0K5D8_9PEZI</name>
<dbReference type="InterPro" id="IPR011701">
    <property type="entry name" value="MFS"/>
</dbReference>
<dbReference type="SUPFAM" id="SSF103473">
    <property type="entry name" value="MFS general substrate transporter"/>
    <property type="match status" value="1"/>
</dbReference>
<protein>
    <submittedName>
        <fullName evidence="10">Major facilitator superfamily domain-containing protein</fullName>
    </submittedName>
</protein>
<reference evidence="10" key="1">
    <citation type="journal article" date="2023" name="Mol. Phylogenet. Evol.">
        <title>Genome-scale phylogeny and comparative genomics of the fungal order Sordariales.</title>
        <authorList>
            <person name="Hensen N."/>
            <person name="Bonometti L."/>
            <person name="Westerberg I."/>
            <person name="Brannstrom I.O."/>
            <person name="Guillou S."/>
            <person name="Cros-Aarteil S."/>
            <person name="Calhoun S."/>
            <person name="Haridas S."/>
            <person name="Kuo A."/>
            <person name="Mondo S."/>
            <person name="Pangilinan J."/>
            <person name="Riley R."/>
            <person name="LaButti K."/>
            <person name="Andreopoulos B."/>
            <person name="Lipzen A."/>
            <person name="Chen C."/>
            <person name="Yan M."/>
            <person name="Daum C."/>
            <person name="Ng V."/>
            <person name="Clum A."/>
            <person name="Steindorff A."/>
            <person name="Ohm R.A."/>
            <person name="Martin F."/>
            <person name="Silar P."/>
            <person name="Natvig D.O."/>
            <person name="Lalanne C."/>
            <person name="Gautier V."/>
            <person name="Ament-Velasquez S.L."/>
            <person name="Kruys A."/>
            <person name="Hutchinson M.I."/>
            <person name="Powell A.J."/>
            <person name="Barry K."/>
            <person name="Miller A.N."/>
            <person name="Grigoriev I.V."/>
            <person name="Debuchy R."/>
            <person name="Gladieux P."/>
            <person name="Hiltunen Thoren M."/>
            <person name="Johannesson H."/>
        </authorList>
    </citation>
    <scope>NUCLEOTIDE SEQUENCE</scope>
    <source>
        <strain evidence="10">CBS 958.72</strain>
    </source>
</reference>
<feature type="transmembrane region" description="Helical" evidence="8">
    <location>
        <begin position="121"/>
        <end position="140"/>
    </location>
</feature>
<evidence type="ECO:0000313" key="11">
    <source>
        <dbReference type="Proteomes" id="UP001287356"/>
    </source>
</evidence>
<reference evidence="10" key="2">
    <citation type="submission" date="2023-06" db="EMBL/GenBank/DDBJ databases">
        <authorList>
            <consortium name="Lawrence Berkeley National Laboratory"/>
            <person name="Haridas S."/>
            <person name="Hensen N."/>
            <person name="Bonometti L."/>
            <person name="Westerberg I."/>
            <person name="Brannstrom I.O."/>
            <person name="Guillou S."/>
            <person name="Cros-Aarteil S."/>
            <person name="Calhoun S."/>
            <person name="Kuo A."/>
            <person name="Mondo S."/>
            <person name="Pangilinan J."/>
            <person name="Riley R."/>
            <person name="Labutti K."/>
            <person name="Andreopoulos B."/>
            <person name="Lipzen A."/>
            <person name="Chen C."/>
            <person name="Yanf M."/>
            <person name="Daum C."/>
            <person name="Ng V."/>
            <person name="Clum A."/>
            <person name="Steindorff A."/>
            <person name="Ohm R."/>
            <person name="Martin F."/>
            <person name="Silar P."/>
            <person name="Natvig D."/>
            <person name="Lalanne C."/>
            <person name="Gautier V."/>
            <person name="Ament-Velasquez S.L."/>
            <person name="Kruys A."/>
            <person name="Hutchinson M.I."/>
            <person name="Powell A.J."/>
            <person name="Barry K."/>
            <person name="Miller A.N."/>
            <person name="Grigoriev I.V."/>
            <person name="Debuchy R."/>
            <person name="Gladieux P."/>
            <person name="Thoren M.H."/>
            <person name="Johannesson H."/>
        </authorList>
    </citation>
    <scope>NUCLEOTIDE SEQUENCE</scope>
    <source>
        <strain evidence="10">CBS 958.72</strain>
    </source>
</reference>
<feature type="compositionally biased region" description="Low complexity" evidence="7">
    <location>
        <begin position="15"/>
        <end position="28"/>
    </location>
</feature>
<sequence>MAVDTDTDAEKHLKPLSAGSPSSSSDQLPPGPELGPATTAVSPPPDGGFRAWCAVLGAWCCLFCSFGWINCIGIFEAQYQQNQLSAYPPGVVAWIPSIEVFVMYLTMPIHGKLYDNYGPKPLLYAGTLFHVFGLMMASLSTEYYQILLSQSICSAIGAAAVFSAAMGAVGGWFHHRRALALGIVASGSSLSACILPIMVTRLGPLVGFAWALRICAFMFLFLLVIACLVLESRHPPKPTPWELMAFFRPLGEKAFLLNAVGLAFFSGGMFVPFNFLVLEAQYRGMGSDLANYQIAILNGVSIFGRIIPGWLGDKVGRFNVMIVTTALSAVAVLALWIPAPTDSTAATVVFASVFGFTSGTFVGMTPALVLQMSPEVREMGIRLGTTFGVISIAALTSNPIAGGLVSRDDGGYLYLKIFAGLALGVGSALILLSRCVQAGWNWRRI</sequence>
<feature type="transmembrane region" description="Helical" evidence="8">
    <location>
        <begin position="51"/>
        <end position="75"/>
    </location>
</feature>
<evidence type="ECO:0000259" key="9">
    <source>
        <dbReference type="PROSITE" id="PS50850"/>
    </source>
</evidence>
<dbReference type="PROSITE" id="PS50850">
    <property type="entry name" value="MFS"/>
    <property type="match status" value="1"/>
</dbReference>
<dbReference type="EMBL" id="JAULSN010000006">
    <property type="protein sequence ID" value="KAK3369721.1"/>
    <property type="molecule type" value="Genomic_DNA"/>
</dbReference>
<dbReference type="GO" id="GO:0022857">
    <property type="term" value="F:transmembrane transporter activity"/>
    <property type="evidence" value="ECO:0007669"/>
    <property type="project" value="InterPro"/>
</dbReference>
<dbReference type="GO" id="GO:0016020">
    <property type="term" value="C:membrane"/>
    <property type="evidence" value="ECO:0007669"/>
    <property type="project" value="UniProtKB-SubCell"/>
</dbReference>
<evidence type="ECO:0000256" key="2">
    <source>
        <dbReference type="ARBA" id="ARBA00006727"/>
    </source>
</evidence>
<feature type="transmembrane region" description="Helical" evidence="8">
    <location>
        <begin position="210"/>
        <end position="230"/>
    </location>
</feature>
<evidence type="ECO:0000256" key="3">
    <source>
        <dbReference type="ARBA" id="ARBA00022448"/>
    </source>
</evidence>
<feature type="transmembrane region" description="Helical" evidence="8">
    <location>
        <begin position="87"/>
        <end position="109"/>
    </location>
</feature>
<dbReference type="PANTHER" id="PTHR11360">
    <property type="entry name" value="MONOCARBOXYLATE TRANSPORTER"/>
    <property type="match status" value="1"/>
</dbReference>
<dbReference type="InterPro" id="IPR050327">
    <property type="entry name" value="Proton-linked_MCT"/>
</dbReference>
<feature type="transmembrane region" description="Helical" evidence="8">
    <location>
        <begin position="146"/>
        <end position="166"/>
    </location>
</feature>